<organism evidence="1 2">
    <name type="scientific">Caenorhabditis remanei</name>
    <name type="common">Caenorhabditis vulgaris</name>
    <dbReference type="NCBI Taxonomy" id="31234"/>
    <lineage>
        <taxon>Eukaryota</taxon>
        <taxon>Metazoa</taxon>
        <taxon>Ecdysozoa</taxon>
        <taxon>Nematoda</taxon>
        <taxon>Chromadorea</taxon>
        <taxon>Rhabditida</taxon>
        <taxon>Rhabditina</taxon>
        <taxon>Rhabditomorpha</taxon>
        <taxon>Rhabditoidea</taxon>
        <taxon>Rhabditidae</taxon>
        <taxon>Peloderinae</taxon>
        <taxon>Caenorhabditis</taxon>
    </lineage>
</organism>
<dbReference type="AlphaFoldDB" id="A0A6A5FVN5"/>
<dbReference type="KEGG" id="crq:GCK72_022937"/>
<dbReference type="GeneID" id="78777600"/>
<name>A0A6A5FVN5_CAERE</name>
<dbReference type="CTD" id="78777600"/>
<dbReference type="EMBL" id="WUAV01000006">
    <property type="protein sequence ID" value="KAF1746481.1"/>
    <property type="molecule type" value="Genomic_DNA"/>
</dbReference>
<sequence length="74" mass="9022">MGRLNVLWDPNQEITYCYSPQYICHQLKDVCLCGELCCIRNRELFPFITKKNIHEFYKTLYNYLHEEYIKNITP</sequence>
<accession>A0A6A5FVN5</accession>
<evidence type="ECO:0000313" key="2">
    <source>
        <dbReference type="Proteomes" id="UP000483820"/>
    </source>
</evidence>
<comment type="caution">
    <text evidence="1">The sequence shown here is derived from an EMBL/GenBank/DDBJ whole genome shotgun (WGS) entry which is preliminary data.</text>
</comment>
<proteinExistence type="predicted"/>
<evidence type="ECO:0000313" key="1">
    <source>
        <dbReference type="EMBL" id="KAF1746481.1"/>
    </source>
</evidence>
<protein>
    <submittedName>
        <fullName evidence="1">Uncharacterized protein</fullName>
    </submittedName>
</protein>
<dbReference type="Proteomes" id="UP000483820">
    <property type="component" value="Chromosome X"/>
</dbReference>
<dbReference type="RefSeq" id="XP_053578705.1">
    <property type="nucleotide sequence ID" value="XM_053735139.1"/>
</dbReference>
<gene>
    <name evidence="1" type="ORF">GCK72_022937</name>
</gene>
<reference evidence="1 2" key="1">
    <citation type="submission" date="2019-12" db="EMBL/GenBank/DDBJ databases">
        <title>Chromosome-level assembly of the Caenorhabditis remanei genome.</title>
        <authorList>
            <person name="Teterina A.A."/>
            <person name="Willis J.H."/>
            <person name="Phillips P.C."/>
        </authorList>
    </citation>
    <scope>NUCLEOTIDE SEQUENCE [LARGE SCALE GENOMIC DNA]</scope>
    <source>
        <strain evidence="1 2">PX506</strain>
        <tissue evidence="1">Whole organism</tissue>
    </source>
</reference>